<gene>
    <name evidence="5" type="primary">fmt</name>
    <name evidence="9" type="ORF">CVO96_10525</name>
</gene>
<dbReference type="PANTHER" id="PTHR11138:SF5">
    <property type="entry name" value="METHIONYL-TRNA FORMYLTRANSFERASE, MITOCHONDRIAL"/>
    <property type="match status" value="1"/>
</dbReference>
<dbReference type="HAMAP" id="MF_00182">
    <property type="entry name" value="Formyl_trans"/>
    <property type="match status" value="1"/>
</dbReference>
<dbReference type="PANTHER" id="PTHR11138">
    <property type="entry name" value="METHIONYL-TRNA FORMYLTRANSFERASE"/>
    <property type="match status" value="1"/>
</dbReference>
<comment type="caution">
    <text evidence="9">The sequence shown here is derived from an EMBL/GenBank/DDBJ whole genome shotgun (WGS) entry which is preliminary data.</text>
</comment>
<feature type="domain" description="Formyl transferase C-terminal" evidence="8">
    <location>
        <begin position="238"/>
        <end position="329"/>
    </location>
</feature>
<dbReference type="Pfam" id="PF00551">
    <property type="entry name" value="Formyl_trans_N"/>
    <property type="match status" value="1"/>
</dbReference>
<evidence type="ECO:0000256" key="4">
    <source>
        <dbReference type="ARBA" id="ARBA00022917"/>
    </source>
</evidence>
<feature type="binding site" evidence="5">
    <location>
        <begin position="144"/>
        <end position="147"/>
    </location>
    <ligand>
        <name>(6S)-5,6,7,8-tetrahydrofolate</name>
        <dbReference type="ChEBI" id="CHEBI:57453"/>
    </ligand>
</feature>
<dbReference type="CDD" id="cd08646">
    <property type="entry name" value="FMT_core_Met-tRNA-FMT_N"/>
    <property type="match status" value="1"/>
</dbReference>
<dbReference type="EMBL" id="PPPD01000001">
    <property type="protein sequence ID" value="PNY81753.1"/>
    <property type="molecule type" value="Genomic_DNA"/>
</dbReference>
<evidence type="ECO:0000313" key="9">
    <source>
        <dbReference type="EMBL" id="PNY81753.1"/>
    </source>
</evidence>
<feature type="region of interest" description="Disordered" evidence="6">
    <location>
        <begin position="1"/>
        <end position="33"/>
    </location>
</feature>
<dbReference type="InterPro" id="IPR011034">
    <property type="entry name" value="Formyl_transferase-like_C_sf"/>
</dbReference>
<evidence type="ECO:0000256" key="6">
    <source>
        <dbReference type="SAM" id="MobiDB-lite"/>
    </source>
</evidence>
<dbReference type="CDD" id="cd08704">
    <property type="entry name" value="Met_tRNA_FMT_C"/>
    <property type="match status" value="1"/>
</dbReference>
<dbReference type="Proteomes" id="UP000236379">
    <property type="component" value="Unassembled WGS sequence"/>
</dbReference>
<dbReference type="Pfam" id="PF02911">
    <property type="entry name" value="Formyl_trans_C"/>
    <property type="match status" value="1"/>
</dbReference>
<reference evidence="9 10" key="1">
    <citation type="submission" date="2018-01" db="EMBL/GenBank/DDBJ databases">
        <title>Deinococcus koreensis sp. nov., a radiation-resistant bacterium isolated from river water.</title>
        <authorList>
            <person name="Choi A."/>
        </authorList>
    </citation>
    <scope>NUCLEOTIDE SEQUENCE [LARGE SCALE GENOMIC DNA]</scope>
    <source>
        <strain evidence="9 10">SJW1-2</strain>
    </source>
</reference>
<dbReference type="GO" id="GO:0005829">
    <property type="term" value="C:cytosol"/>
    <property type="evidence" value="ECO:0007669"/>
    <property type="project" value="TreeGrafter"/>
</dbReference>
<feature type="domain" description="Formyl transferase N-terminal" evidence="7">
    <location>
        <begin position="37"/>
        <end position="215"/>
    </location>
</feature>
<dbReference type="InterPro" id="IPR001555">
    <property type="entry name" value="GART_AS"/>
</dbReference>
<dbReference type="PROSITE" id="PS00373">
    <property type="entry name" value="GART"/>
    <property type="match status" value="1"/>
</dbReference>
<dbReference type="InterPro" id="IPR005793">
    <property type="entry name" value="Formyl_trans_C"/>
</dbReference>
<evidence type="ECO:0000256" key="2">
    <source>
        <dbReference type="ARBA" id="ARBA00012261"/>
    </source>
</evidence>
<dbReference type="InterPro" id="IPR044135">
    <property type="entry name" value="Met-tRNA-FMT_C"/>
</dbReference>
<evidence type="ECO:0000259" key="7">
    <source>
        <dbReference type="Pfam" id="PF00551"/>
    </source>
</evidence>
<comment type="similarity">
    <text evidence="1 5">Belongs to the Fmt family.</text>
</comment>
<dbReference type="NCBIfam" id="TIGR00460">
    <property type="entry name" value="fmt"/>
    <property type="match status" value="1"/>
</dbReference>
<dbReference type="SUPFAM" id="SSF53328">
    <property type="entry name" value="Formyltransferase"/>
    <property type="match status" value="1"/>
</dbReference>
<dbReference type="AlphaFoldDB" id="A0A2K3UYZ6"/>
<dbReference type="InterPro" id="IPR002376">
    <property type="entry name" value="Formyl_transf_N"/>
</dbReference>
<comment type="function">
    <text evidence="5">Attaches a formyl group to the free amino group of methionyl-tRNA(fMet). The formyl group appears to play a dual role in the initiator identity of N-formylmethionyl-tRNA by promoting its recognition by IF2 and preventing the misappropriation of this tRNA by the elongation apparatus.</text>
</comment>
<sequence length="347" mass="36251">MGTGAASGAEPVTNPAGGRAAVQGQPAPSTAGPASPRVAFFGSPAFSLPVLEAIREQFEVVLVVAQPDKPVGRGLRLTPPPVAARAAELGLPLAQPQKLRRNTDFEATLRDSGADVAVTCAYGKILPGSLLAVPSSGFLNTHTSLLPAYRGAAPIQWALIRGETVTGTTIMQTDVGMDTGPILLQEEMPIEPAWTSLELSAALSTQAARLIVEALFRIGTLVPRAQDDARATHAPMLIKEDGFVRWTDTAAGVVNRYRGVAAWPQTTAFLQGARLKLEGLGVTEGRGQPGEVLDVSEAGLSVACGQGAVLIRSVQPEARKAQPAHLWAQAAGIQPGARLDVWEPPRP</sequence>
<organism evidence="9 10">
    <name type="scientific">Deinococcus koreensis</name>
    <dbReference type="NCBI Taxonomy" id="2054903"/>
    <lineage>
        <taxon>Bacteria</taxon>
        <taxon>Thermotogati</taxon>
        <taxon>Deinococcota</taxon>
        <taxon>Deinococci</taxon>
        <taxon>Deinococcales</taxon>
        <taxon>Deinococcaceae</taxon>
        <taxon>Deinococcus</taxon>
    </lineage>
</organism>
<keyword evidence="3 5" id="KW-0808">Transferase</keyword>
<dbReference type="GO" id="GO:0004479">
    <property type="term" value="F:methionyl-tRNA formyltransferase activity"/>
    <property type="evidence" value="ECO:0007669"/>
    <property type="project" value="UniProtKB-UniRule"/>
</dbReference>
<protein>
    <recommendedName>
        <fullName evidence="2 5">Methionyl-tRNA formyltransferase</fullName>
        <ecNumber evidence="2 5">2.1.2.9</ecNumber>
    </recommendedName>
</protein>
<name>A0A2K3UYZ6_9DEIO</name>
<dbReference type="EC" id="2.1.2.9" evidence="2 5"/>
<keyword evidence="4 5" id="KW-0648">Protein biosynthesis</keyword>
<comment type="catalytic activity">
    <reaction evidence="5">
        <text>L-methionyl-tRNA(fMet) + (6R)-10-formyltetrahydrofolate = N-formyl-L-methionyl-tRNA(fMet) + (6S)-5,6,7,8-tetrahydrofolate + H(+)</text>
        <dbReference type="Rhea" id="RHEA:24380"/>
        <dbReference type="Rhea" id="RHEA-COMP:9952"/>
        <dbReference type="Rhea" id="RHEA-COMP:9953"/>
        <dbReference type="ChEBI" id="CHEBI:15378"/>
        <dbReference type="ChEBI" id="CHEBI:57453"/>
        <dbReference type="ChEBI" id="CHEBI:78530"/>
        <dbReference type="ChEBI" id="CHEBI:78844"/>
        <dbReference type="ChEBI" id="CHEBI:195366"/>
        <dbReference type="EC" id="2.1.2.9"/>
    </reaction>
</comment>
<evidence type="ECO:0000256" key="5">
    <source>
        <dbReference type="HAMAP-Rule" id="MF_00182"/>
    </source>
</evidence>
<dbReference type="InterPro" id="IPR005794">
    <property type="entry name" value="Fmt"/>
</dbReference>
<dbReference type="InterPro" id="IPR041711">
    <property type="entry name" value="Met-tRNA-FMT_N"/>
</dbReference>
<proteinExistence type="inferred from homology"/>
<dbReference type="InterPro" id="IPR036477">
    <property type="entry name" value="Formyl_transf_N_sf"/>
</dbReference>
<dbReference type="Gene3D" id="3.40.50.12230">
    <property type="match status" value="1"/>
</dbReference>
<evidence type="ECO:0000313" key="10">
    <source>
        <dbReference type="Proteomes" id="UP000236379"/>
    </source>
</evidence>
<keyword evidence="10" id="KW-1185">Reference proteome</keyword>
<dbReference type="SUPFAM" id="SSF50486">
    <property type="entry name" value="FMT C-terminal domain-like"/>
    <property type="match status" value="1"/>
</dbReference>
<evidence type="ECO:0000259" key="8">
    <source>
        <dbReference type="Pfam" id="PF02911"/>
    </source>
</evidence>
<accession>A0A2K3UYZ6</accession>
<dbReference type="OrthoDB" id="9802815at2"/>
<evidence type="ECO:0000256" key="1">
    <source>
        <dbReference type="ARBA" id="ARBA00010699"/>
    </source>
</evidence>
<evidence type="ECO:0000256" key="3">
    <source>
        <dbReference type="ARBA" id="ARBA00022679"/>
    </source>
</evidence>